<proteinExistence type="predicted"/>
<reference evidence="1" key="1">
    <citation type="submission" date="2023-10" db="EMBL/GenBank/DDBJ databases">
        <authorList>
            <person name="Rodriguez Cubillos JULIANA M."/>
            <person name="De Vega J."/>
        </authorList>
    </citation>
    <scope>NUCLEOTIDE SEQUENCE</scope>
</reference>
<evidence type="ECO:0000313" key="2">
    <source>
        <dbReference type="Proteomes" id="UP001177021"/>
    </source>
</evidence>
<dbReference type="EMBL" id="CASHSV030000001">
    <property type="protein sequence ID" value="CAJ2629329.1"/>
    <property type="molecule type" value="Genomic_DNA"/>
</dbReference>
<comment type="caution">
    <text evidence="1">The sequence shown here is derived from an EMBL/GenBank/DDBJ whole genome shotgun (WGS) entry which is preliminary data.</text>
</comment>
<evidence type="ECO:0000313" key="1">
    <source>
        <dbReference type="EMBL" id="CAJ2629329.1"/>
    </source>
</evidence>
<accession>A0ACB0IB55</accession>
<organism evidence="1 2">
    <name type="scientific">Trifolium pratense</name>
    <name type="common">Red clover</name>
    <dbReference type="NCBI Taxonomy" id="57577"/>
    <lineage>
        <taxon>Eukaryota</taxon>
        <taxon>Viridiplantae</taxon>
        <taxon>Streptophyta</taxon>
        <taxon>Embryophyta</taxon>
        <taxon>Tracheophyta</taxon>
        <taxon>Spermatophyta</taxon>
        <taxon>Magnoliopsida</taxon>
        <taxon>eudicotyledons</taxon>
        <taxon>Gunneridae</taxon>
        <taxon>Pentapetalae</taxon>
        <taxon>rosids</taxon>
        <taxon>fabids</taxon>
        <taxon>Fabales</taxon>
        <taxon>Fabaceae</taxon>
        <taxon>Papilionoideae</taxon>
        <taxon>50 kb inversion clade</taxon>
        <taxon>NPAAA clade</taxon>
        <taxon>Hologalegina</taxon>
        <taxon>IRL clade</taxon>
        <taxon>Trifolieae</taxon>
        <taxon>Trifolium</taxon>
    </lineage>
</organism>
<name>A0ACB0IB55_TRIPR</name>
<protein>
    <submittedName>
        <fullName evidence="1">Uncharacterized protein</fullName>
    </submittedName>
</protein>
<keyword evidence="2" id="KW-1185">Reference proteome</keyword>
<gene>
    <name evidence="1" type="ORF">MILVUS5_LOCUS1342</name>
</gene>
<dbReference type="Proteomes" id="UP001177021">
    <property type="component" value="Unassembled WGS sequence"/>
</dbReference>
<sequence>MNNTSNNSENPSEKSTTLPYYYIGFSFAFILFVIFIPIYFSYCNHTNSRNRHQSAAGSNNRTVVFMERDHTTEVNIEEREATLNSYPVLLYSEIKLHKPADSTSLICSICLADYKDSEWLRLLSDCGHFFHKECVATWFRLNMSCPMCRNSPLPTSLAQVTLTPVVNYT</sequence>